<sequence length="68" mass="8072">SCMVYSLQWCEIFSPLMKAHVIQLGPKYRIFQQTSDNFPSKILHRRTGSPRMHIWNRFGRDGFDKSKV</sequence>
<keyword evidence="1" id="KW-1185">Reference proteome</keyword>
<dbReference type="WBParaSite" id="HCON_00129390-00001">
    <property type="protein sequence ID" value="HCON_00129390-00001"/>
    <property type="gene ID" value="HCON_00129390"/>
</dbReference>
<organism evidence="1 2">
    <name type="scientific">Haemonchus contortus</name>
    <name type="common">Barber pole worm</name>
    <dbReference type="NCBI Taxonomy" id="6289"/>
    <lineage>
        <taxon>Eukaryota</taxon>
        <taxon>Metazoa</taxon>
        <taxon>Ecdysozoa</taxon>
        <taxon>Nematoda</taxon>
        <taxon>Chromadorea</taxon>
        <taxon>Rhabditida</taxon>
        <taxon>Rhabditina</taxon>
        <taxon>Rhabditomorpha</taxon>
        <taxon>Strongyloidea</taxon>
        <taxon>Trichostrongylidae</taxon>
        <taxon>Haemonchus</taxon>
    </lineage>
</organism>
<dbReference type="Proteomes" id="UP000025227">
    <property type="component" value="Unplaced"/>
</dbReference>
<evidence type="ECO:0000313" key="2">
    <source>
        <dbReference type="WBParaSite" id="HCON_00129390-00001"/>
    </source>
</evidence>
<accession>A0A7I4YRP0</accession>
<name>A0A7I4YRP0_HAECO</name>
<evidence type="ECO:0000313" key="1">
    <source>
        <dbReference type="Proteomes" id="UP000025227"/>
    </source>
</evidence>
<protein>
    <submittedName>
        <fullName evidence="2">Ovule protein</fullName>
    </submittedName>
</protein>
<reference evidence="2" key="1">
    <citation type="submission" date="2020-12" db="UniProtKB">
        <authorList>
            <consortium name="WormBaseParasite"/>
        </authorList>
    </citation>
    <scope>IDENTIFICATION</scope>
    <source>
        <strain evidence="2">MHco3</strain>
    </source>
</reference>
<proteinExistence type="predicted"/>
<dbReference type="AlphaFoldDB" id="A0A7I4YRP0"/>